<dbReference type="EMBL" id="JAMQJZ010000005">
    <property type="protein sequence ID" value="MDC3420299.1"/>
    <property type="molecule type" value="Genomic_DNA"/>
</dbReference>
<evidence type="ECO:0000313" key="2">
    <source>
        <dbReference type="Proteomes" id="UP001145072"/>
    </source>
</evidence>
<keyword evidence="1" id="KW-0378">Hydrolase</keyword>
<protein>
    <submittedName>
        <fullName evidence="1">Hydrolase</fullName>
    </submittedName>
</protein>
<keyword evidence="2" id="KW-1185">Reference proteome</keyword>
<gene>
    <name evidence="1" type="ORF">NC661_07970</name>
</gene>
<accession>A0A9X3WN11</accession>
<dbReference type="RefSeq" id="WP_259868874.1">
    <property type="nucleotide sequence ID" value="NZ_JAMQJZ010000005.1"/>
</dbReference>
<dbReference type="GO" id="GO:0016787">
    <property type="term" value="F:hydrolase activity"/>
    <property type="evidence" value="ECO:0007669"/>
    <property type="project" value="UniProtKB-KW"/>
</dbReference>
<comment type="caution">
    <text evidence="1">The sequence shown here is derived from an EMBL/GenBank/DDBJ whole genome shotgun (WGS) entry which is preliminary data.</text>
</comment>
<organism evidence="1 2">
    <name type="scientific">Aquibacillus koreensis</name>
    <dbReference type="NCBI Taxonomy" id="279446"/>
    <lineage>
        <taxon>Bacteria</taxon>
        <taxon>Bacillati</taxon>
        <taxon>Bacillota</taxon>
        <taxon>Bacilli</taxon>
        <taxon>Bacillales</taxon>
        <taxon>Bacillaceae</taxon>
        <taxon>Aquibacillus</taxon>
    </lineage>
</organism>
<proteinExistence type="predicted"/>
<evidence type="ECO:0000313" key="1">
    <source>
        <dbReference type="EMBL" id="MDC3420299.1"/>
    </source>
</evidence>
<sequence>MEKKKYFVNIGTLEISQMEYGNNKDFTIYATGEEVYHLREIMNEMYDSDMRGFWRAHVPYVPYHNDKSNDTYDDGIVEAFQMIHDLGDETTKEHIETMGVLDNK</sequence>
<dbReference type="Proteomes" id="UP001145072">
    <property type="component" value="Unassembled WGS sequence"/>
</dbReference>
<dbReference type="AlphaFoldDB" id="A0A9X3WN11"/>
<reference evidence="1" key="1">
    <citation type="submission" date="2022-06" db="EMBL/GenBank/DDBJ databases">
        <title>Aquibacillus sp. a new bacterium isolated from soil saline samples.</title>
        <authorList>
            <person name="Galisteo C."/>
            <person name="De La Haba R."/>
            <person name="Sanchez-Porro C."/>
            <person name="Ventosa A."/>
        </authorList>
    </citation>
    <scope>NUCLEOTIDE SEQUENCE</scope>
    <source>
        <strain evidence="1">JCM 12387</strain>
    </source>
</reference>
<name>A0A9X3WN11_9BACI</name>